<accession>A0A1X7H4J4</accession>
<dbReference type="Pfam" id="PF11225">
    <property type="entry name" value="DUF3024"/>
    <property type="match status" value="1"/>
</dbReference>
<dbReference type="AlphaFoldDB" id="A0A1X7H4J4"/>
<dbReference type="STRING" id="1313296.SAMN05661091_1660"/>
<evidence type="ECO:0008006" key="3">
    <source>
        <dbReference type="Google" id="ProtNLM"/>
    </source>
</evidence>
<protein>
    <recommendedName>
        <fullName evidence="3">DUF3024 domain-containing protein</fullName>
    </recommendedName>
</protein>
<keyword evidence="2" id="KW-1185">Reference proteome</keyword>
<dbReference type="InterPro" id="IPR021388">
    <property type="entry name" value="DUF3024"/>
</dbReference>
<reference evidence="1 2" key="1">
    <citation type="submission" date="2017-04" db="EMBL/GenBank/DDBJ databases">
        <authorList>
            <person name="Afonso C.L."/>
            <person name="Miller P.J."/>
            <person name="Scott M.A."/>
            <person name="Spackman E."/>
            <person name="Goraichik I."/>
            <person name="Dimitrov K.M."/>
            <person name="Suarez D.L."/>
            <person name="Swayne D.E."/>
        </authorList>
    </citation>
    <scope>NUCLEOTIDE SEQUENCE [LARGE SCALE GENOMIC DNA]</scope>
    <source>
        <strain evidence="1 2">N3/975</strain>
    </source>
</reference>
<evidence type="ECO:0000313" key="1">
    <source>
        <dbReference type="EMBL" id="SMF79076.1"/>
    </source>
</evidence>
<gene>
    <name evidence="1" type="ORF">SAMN05661091_1660</name>
</gene>
<dbReference type="Proteomes" id="UP000192940">
    <property type="component" value="Chromosome I"/>
</dbReference>
<dbReference type="EMBL" id="LT840184">
    <property type="protein sequence ID" value="SMF79076.1"/>
    <property type="molecule type" value="Genomic_DNA"/>
</dbReference>
<sequence length="109" mass="13388">MDEFTKKRIIKIMEEYTKNAVPEHVKNQIKINYKIRGNNVTLIEERQAFKSDQWVQMPVAQFRLNKIKWEVFWRDSKERWHFIDDIEPDEDFEKQLEIVDKDNNGIFWG</sequence>
<name>A0A1X7H4J4_9BACL</name>
<proteinExistence type="predicted"/>
<organism evidence="1 2">
    <name type="scientific">Paenibacillus uliginis N3/975</name>
    <dbReference type="NCBI Taxonomy" id="1313296"/>
    <lineage>
        <taxon>Bacteria</taxon>
        <taxon>Bacillati</taxon>
        <taxon>Bacillota</taxon>
        <taxon>Bacilli</taxon>
        <taxon>Bacillales</taxon>
        <taxon>Paenibacillaceae</taxon>
        <taxon>Paenibacillus</taxon>
    </lineage>
</organism>
<dbReference type="RefSeq" id="WP_208918556.1">
    <property type="nucleotide sequence ID" value="NZ_LT840184.1"/>
</dbReference>
<evidence type="ECO:0000313" key="2">
    <source>
        <dbReference type="Proteomes" id="UP000192940"/>
    </source>
</evidence>